<feature type="transmembrane region" description="Helical" evidence="1">
    <location>
        <begin position="52"/>
        <end position="72"/>
    </location>
</feature>
<evidence type="ECO:0000313" key="2">
    <source>
        <dbReference type="EMBL" id="KAJ0227441.1"/>
    </source>
</evidence>
<proteinExistence type="predicted"/>
<dbReference type="EMBL" id="NBSK02000001">
    <property type="protein sequence ID" value="KAJ0227441.1"/>
    <property type="molecule type" value="Genomic_DNA"/>
</dbReference>
<evidence type="ECO:0000256" key="1">
    <source>
        <dbReference type="SAM" id="Phobius"/>
    </source>
</evidence>
<evidence type="ECO:0000313" key="3">
    <source>
        <dbReference type="Proteomes" id="UP000235145"/>
    </source>
</evidence>
<comment type="caution">
    <text evidence="2">The sequence shown here is derived from an EMBL/GenBank/DDBJ whole genome shotgun (WGS) entry which is preliminary data.</text>
</comment>
<organism evidence="2 3">
    <name type="scientific">Lactuca sativa</name>
    <name type="common">Garden lettuce</name>
    <dbReference type="NCBI Taxonomy" id="4236"/>
    <lineage>
        <taxon>Eukaryota</taxon>
        <taxon>Viridiplantae</taxon>
        <taxon>Streptophyta</taxon>
        <taxon>Embryophyta</taxon>
        <taxon>Tracheophyta</taxon>
        <taxon>Spermatophyta</taxon>
        <taxon>Magnoliopsida</taxon>
        <taxon>eudicotyledons</taxon>
        <taxon>Gunneridae</taxon>
        <taxon>Pentapetalae</taxon>
        <taxon>asterids</taxon>
        <taxon>campanulids</taxon>
        <taxon>Asterales</taxon>
        <taxon>Asteraceae</taxon>
        <taxon>Cichorioideae</taxon>
        <taxon>Cichorieae</taxon>
        <taxon>Lactucinae</taxon>
        <taxon>Lactuca</taxon>
    </lineage>
</organism>
<name>A0A9R1WRN3_LACSA</name>
<keyword evidence="1" id="KW-1133">Transmembrane helix</keyword>
<sequence>MDKAKDNWVLHVSILERKMQHSNSYRPILKITVNIFLILSGQPNDIYGRKGFLIFNLMVICDFDMCFMFIYIGRECSMHDTRVFLQLRHIL</sequence>
<keyword evidence="1" id="KW-0812">Transmembrane</keyword>
<dbReference type="Proteomes" id="UP000235145">
    <property type="component" value="Unassembled WGS sequence"/>
</dbReference>
<accession>A0A9R1WRN3</accession>
<dbReference type="AlphaFoldDB" id="A0A9R1WRN3"/>
<reference evidence="2 3" key="1">
    <citation type="journal article" date="2017" name="Nat. Commun.">
        <title>Genome assembly with in vitro proximity ligation data and whole-genome triplication in lettuce.</title>
        <authorList>
            <person name="Reyes-Chin-Wo S."/>
            <person name="Wang Z."/>
            <person name="Yang X."/>
            <person name="Kozik A."/>
            <person name="Arikit S."/>
            <person name="Song C."/>
            <person name="Xia L."/>
            <person name="Froenicke L."/>
            <person name="Lavelle D.O."/>
            <person name="Truco M.J."/>
            <person name="Xia R."/>
            <person name="Zhu S."/>
            <person name="Xu C."/>
            <person name="Xu H."/>
            <person name="Xu X."/>
            <person name="Cox K."/>
            <person name="Korf I."/>
            <person name="Meyers B.C."/>
            <person name="Michelmore R.W."/>
        </authorList>
    </citation>
    <scope>NUCLEOTIDE SEQUENCE [LARGE SCALE GENOMIC DNA]</scope>
    <source>
        <strain evidence="3">cv. Salinas</strain>
        <tissue evidence="2">Seedlings</tissue>
    </source>
</reference>
<keyword evidence="3" id="KW-1185">Reference proteome</keyword>
<protein>
    <submittedName>
        <fullName evidence="2">Uncharacterized protein</fullName>
    </submittedName>
</protein>
<keyword evidence="1" id="KW-0472">Membrane</keyword>
<gene>
    <name evidence="2" type="ORF">LSAT_V11C100034370</name>
</gene>